<dbReference type="STRING" id="1150469.RSPPHO_01092"/>
<dbReference type="PATRIC" id="fig|1150469.3.peg.1243"/>
<proteinExistence type="inferred from homology"/>
<dbReference type="Proteomes" id="UP000033220">
    <property type="component" value="Chromosome DSM 122"/>
</dbReference>
<dbReference type="EMBL" id="HE663493">
    <property type="protein sequence ID" value="CCG07718.1"/>
    <property type="molecule type" value="Genomic_DNA"/>
</dbReference>
<evidence type="ECO:0000256" key="1">
    <source>
        <dbReference type="ARBA" id="ARBA00044755"/>
    </source>
</evidence>
<dbReference type="HOGENOM" id="CLU_097156_0_0_5"/>
<evidence type="ECO:0000256" key="2">
    <source>
        <dbReference type="SAM" id="MobiDB-lite"/>
    </source>
</evidence>
<dbReference type="InterPro" id="IPR007607">
    <property type="entry name" value="BacA/B"/>
</dbReference>
<feature type="region of interest" description="Disordered" evidence="2">
    <location>
        <begin position="1"/>
        <end position="49"/>
    </location>
</feature>
<feature type="compositionally biased region" description="Low complexity" evidence="2">
    <location>
        <begin position="80"/>
        <end position="89"/>
    </location>
</feature>
<protein>
    <recommendedName>
        <fullName evidence="5">Polymer-forming cytoskeletal protein</fullName>
    </recommendedName>
</protein>
<dbReference type="OrthoDB" id="7349510at2"/>
<accession>H6SS39</accession>
<feature type="region of interest" description="Disordered" evidence="2">
    <location>
        <begin position="80"/>
        <end position="143"/>
    </location>
</feature>
<keyword evidence="4" id="KW-1185">Reference proteome</keyword>
<feature type="compositionally biased region" description="Basic and acidic residues" evidence="2">
    <location>
        <begin position="133"/>
        <end position="143"/>
    </location>
</feature>
<reference evidence="3 4" key="1">
    <citation type="submission" date="2012-02" db="EMBL/GenBank/DDBJ databases">
        <title>Shotgun genome sequence of Phaeospirillum photometricum DSM 122.</title>
        <authorList>
            <person name="Duquesne K."/>
            <person name="Sturgis J."/>
        </authorList>
    </citation>
    <scope>NUCLEOTIDE SEQUENCE [LARGE SCALE GENOMIC DNA]</scope>
    <source>
        <strain evidence="4">DSM122</strain>
    </source>
</reference>
<dbReference type="PANTHER" id="PTHR35024:SF4">
    <property type="entry name" value="POLYMER-FORMING CYTOSKELETAL PROTEIN"/>
    <property type="match status" value="1"/>
</dbReference>
<dbReference type="RefSeq" id="WP_014414358.1">
    <property type="nucleotide sequence ID" value="NC_017059.1"/>
</dbReference>
<gene>
    <name evidence="3" type="ORF">RSPPHO_01092</name>
</gene>
<organism evidence="3 4">
    <name type="scientific">Pararhodospirillum photometricum DSM 122</name>
    <dbReference type="NCBI Taxonomy" id="1150469"/>
    <lineage>
        <taxon>Bacteria</taxon>
        <taxon>Pseudomonadati</taxon>
        <taxon>Pseudomonadota</taxon>
        <taxon>Alphaproteobacteria</taxon>
        <taxon>Rhodospirillales</taxon>
        <taxon>Rhodospirillaceae</taxon>
        <taxon>Pararhodospirillum</taxon>
    </lineage>
</organism>
<dbReference type="AlphaFoldDB" id="H6SS39"/>
<dbReference type="KEGG" id="rpm:RSPPHO_01092"/>
<dbReference type="Pfam" id="PF04519">
    <property type="entry name" value="Bactofilin"/>
    <property type="match status" value="1"/>
</dbReference>
<sequence>MSMFGRKPGDREKDSPSATAPGKQDEAVPGGEAPSFKPTPPIASFDPSAALAFTPGAGAAAFSATSVLPPSVPLPLAPFSSVSSPSTTATDPLAPLKPLSKRGTPMATRPTSPPLRQPDVPRRVLDLPGQGPRRADQSADEGKKLTVGREIRLSGEISACDHLIVEGRVQANLNNADTLEVAEGGEFQGTVNIAEAIISGRFEGEMTATRRVVLTRTGEITGTVRTAALVVEEGGRLKGNVSPLDTAPAA</sequence>
<evidence type="ECO:0000313" key="3">
    <source>
        <dbReference type="EMBL" id="CCG07718.1"/>
    </source>
</evidence>
<name>H6SS39_PARPM</name>
<dbReference type="PANTHER" id="PTHR35024">
    <property type="entry name" value="HYPOTHETICAL CYTOSOLIC PROTEIN"/>
    <property type="match status" value="1"/>
</dbReference>
<dbReference type="eggNOG" id="COG1664">
    <property type="taxonomic scope" value="Bacteria"/>
</dbReference>
<evidence type="ECO:0008006" key="5">
    <source>
        <dbReference type="Google" id="ProtNLM"/>
    </source>
</evidence>
<comment type="similarity">
    <text evidence="1">Belongs to the bactofilin family.</text>
</comment>
<evidence type="ECO:0000313" key="4">
    <source>
        <dbReference type="Proteomes" id="UP000033220"/>
    </source>
</evidence>